<accession>A0A6J4J8T5</accession>
<dbReference type="EMBL" id="CADCTN010000230">
    <property type="protein sequence ID" value="CAA9273643.1"/>
    <property type="molecule type" value="Genomic_DNA"/>
</dbReference>
<proteinExistence type="predicted"/>
<sequence>MRDGAPATNPAAVVRRPGVPAKEAAPDIHPGRRPASS</sequence>
<feature type="region of interest" description="Disordered" evidence="1">
    <location>
        <begin position="1"/>
        <end position="37"/>
    </location>
</feature>
<evidence type="ECO:0000313" key="2">
    <source>
        <dbReference type="EMBL" id="CAA9273643.1"/>
    </source>
</evidence>
<evidence type="ECO:0000256" key="1">
    <source>
        <dbReference type="SAM" id="MobiDB-lite"/>
    </source>
</evidence>
<reference evidence="2" key="1">
    <citation type="submission" date="2020-02" db="EMBL/GenBank/DDBJ databases">
        <authorList>
            <person name="Meier V. D."/>
        </authorList>
    </citation>
    <scope>NUCLEOTIDE SEQUENCE</scope>
    <source>
        <strain evidence="2">AVDCRST_MAG52</strain>
    </source>
</reference>
<organism evidence="2">
    <name type="scientific">uncultured Blastococcus sp</name>
    <dbReference type="NCBI Taxonomy" id="217144"/>
    <lineage>
        <taxon>Bacteria</taxon>
        <taxon>Bacillati</taxon>
        <taxon>Actinomycetota</taxon>
        <taxon>Actinomycetes</taxon>
        <taxon>Geodermatophilales</taxon>
        <taxon>Geodermatophilaceae</taxon>
        <taxon>Blastococcus</taxon>
        <taxon>environmental samples</taxon>
    </lineage>
</organism>
<gene>
    <name evidence="2" type="ORF">AVDCRST_MAG52-3650</name>
</gene>
<protein>
    <submittedName>
        <fullName evidence="2">Uncharacterized protein</fullName>
    </submittedName>
</protein>
<dbReference type="AlphaFoldDB" id="A0A6J4J8T5"/>
<name>A0A6J4J8T5_9ACTN</name>